<name>A0A7J8XUS1_GOSAI</name>
<sequence>MNTEPRRKSACLTTRRFGTLQRMPTSLNFPSGQRVFEILCQSQTTL</sequence>
<protein>
    <submittedName>
        <fullName evidence="1">Uncharacterized protein</fullName>
    </submittedName>
</protein>
<proteinExistence type="predicted"/>
<keyword evidence="2" id="KW-1185">Reference proteome</keyword>
<accession>A0A7J8XUS1</accession>
<dbReference type="AlphaFoldDB" id="A0A7J8XUS1"/>
<reference evidence="1 2" key="1">
    <citation type="journal article" date="2019" name="Genome Biol. Evol.">
        <title>Insights into the evolution of the New World diploid cottons (Gossypium, subgenus Houzingenia) based on genome sequencing.</title>
        <authorList>
            <person name="Grover C.E."/>
            <person name="Arick M.A. 2nd"/>
            <person name="Thrash A."/>
            <person name="Conover J.L."/>
            <person name="Sanders W.S."/>
            <person name="Peterson D.G."/>
            <person name="Frelichowski J.E."/>
            <person name="Scheffler J.A."/>
            <person name="Scheffler B.E."/>
            <person name="Wendel J.F."/>
        </authorList>
    </citation>
    <scope>NUCLEOTIDE SEQUENCE [LARGE SCALE GENOMIC DNA]</scope>
    <source>
        <strain evidence="1">185</strain>
        <tissue evidence="1">Leaf</tissue>
    </source>
</reference>
<organism evidence="1 2">
    <name type="scientific">Gossypium aridum</name>
    <name type="common">American cotton</name>
    <name type="synonym">Erioxylum aridum</name>
    <dbReference type="NCBI Taxonomy" id="34290"/>
    <lineage>
        <taxon>Eukaryota</taxon>
        <taxon>Viridiplantae</taxon>
        <taxon>Streptophyta</taxon>
        <taxon>Embryophyta</taxon>
        <taxon>Tracheophyta</taxon>
        <taxon>Spermatophyta</taxon>
        <taxon>Magnoliopsida</taxon>
        <taxon>eudicotyledons</taxon>
        <taxon>Gunneridae</taxon>
        <taxon>Pentapetalae</taxon>
        <taxon>rosids</taxon>
        <taxon>malvids</taxon>
        <taxon>Malvales</taxon>
        <taxon>Malvaceae</taxon>
        <taxon>Malvoideae</taxon>
        <taxon>Gossypium</taxon>
    </lineage>
</organism>
<dbReference type="Proteomes" id="UP000593577">
    <property type="component" value="Unassembled WGS sequence"/>
</dbReference>
<evidence type="ECO:0000313" key="1">
    <source>
        <dbReference type="EMBL" id="MBA0691076.1"/>
    </source>
</evidence>
<dbReference type="EMBL" id="JABFAA010000009">
    <property type="protein sequence ID" value="MBA0691076.1"/>
    <property type="molecule type" value="Genomic_DNA"/>
</dbReference>
<evidence type="ECO:0000313" key="2">
    <source>
        <dbReference type="Proteomes" id="UP000593577"/>
    </source>
</evidence>
<gene>
    <name evidence="1" type="ORF">Goari_008724</name>
</gene>
<comment type="caution">
    <text evidence="1">The sequence shown here is derived from an EMBL/GenBank/DDBJ whole genome shotgun (WGS) entry which is preliminary data.</text>
</comment>